<keyword evidence="3 4" id="KW-0496">Mitochondrion</keyword>
<feature type="region of interest" description="Disordered" evidence="1">
    <location>
        <begin position="273"/>
        <end position="294"/>
    </location>
</feature>
<feature type="region of interest" description="Disordered" evidence="1">
    <location>
        <begin position="378"/>
        <end position="402"/>
    </location>
</feature>
<name>A0A8X8VYD2_SALSN</name>
<keyword evidence="4" id="KW-1185">Reference proteome</keyword>
<feature type="region of interest" description="Disordered" evidence="1">
    <location>
        <begin position="17"/>
        <end position="89"/>
    </location>
</feature>
<protein>
    <submittedName>
        <fullName evidence="3">Uncharacterized protein</fullName>
    </submittedName>
</protein>
<evidence type="ECO:0000313" key="2">
    <source>
        <dbReference type="EMBL" id="KAG6383887.1"/>
    </source>
</evidence>
<accession>A0A8X8VYD2</accession>
<geneLocation type="mitochondrion" evidence="3"/>
<organism evidence="3">
    <name type="scientific">Salvia splendens</name>
    <name type="common">Scarlet sage</name>
    <dbReference type="NCBI Taxonomy" id="180675"/>
    <lineage>
        <taxon>Eukaryota</taxon>
        <taxon>Viridiplantae</taxon>
        <taxon>Streptophyta</taxon>
        <taxon>Embryophyta</taxon>
        <taxon>Tracheophyta</taxon>
        <taxon>Spermatophyta</taxon>
        <taxon>Magnoliopsida</taxon>
        <taxon>eudicotyledons</taxon>
        <taxon>Gunneridae</taxon>
        <taxon>Pentapetalae</taxon>
        <taxon>asterids</taxon>
        <taxon>lamiids</taxon>
        <taxon>Lamiales</taxon>
        <taxon>Lamiaceae</taxon>
        <taxon>Nepetoideae</taxon>
        <taxon>Mentheae</taxon>
        <taxon>Salviinae</taxon>
        <taxon>Salvia</taxon>
        <taxon>Salvia subgen. Calosphace</taxon>
        <taxon>core Calosphace</taxon>
    </lineage>
</organism>
<reference evidence="3" key="2">
    <citation type="submission" date="2020-08" db="EMBL/GenBank/DDBJ databases">
        <title>Plant Genome Project.</title>
        <authorList>
            <person name="Zhang R.-G."/>
        </authorList>
    </citation>
    <scope>NUCLEOTIDE SEQUENCE</scope>
    <source>
        <strain evidence="3">Huo1</strain>
        <tissue evidence="3">Leaf</tissue>
    </source>
</reference>
<dbReference type="AlphaFoldDB" id="A0A8X8VYD2"/>
<dbReference type="EMBL" id="PNBA02000024">
    <property type="protein sequence ID" value="KAG6384650.1"/>
    <property type="molecule type" value="Genomic_DNA"/>
</dbReference>
<feature type="compositionally biased region" description="Basic and acidic residues" evidence="1">
    <location>
        <begin position="79"/>
        <end position="88"/>
    </location>
</feature>
<dbReference type="Proteomes" id="UP000298416">
    <property type="component" value="Unassembled WGS sequence"/>
</dbReference>
<dbReference type="EMBL" id="PNBA02000359">
    <property type="protein sequence ID" value="KAG6383887.1"/>
    <property type="molecule type" value="Genomic_DNA"/>
</dbReference>
<feature type="region of interest" description="Disordered" evidence="1">
    <location>
        <begin position="473"/>
        <end position="507"/>
    </location>
</feature>
<feature type="compositionally biased region" description="Basic and acidic residues" evidence="1">
    <location>
        <begin position="37"/>
        <end position="50"/>
    </location>
</feature>
<feature type="region of interest" description="Disordered" evidence="1">
    <location>
        <begin position="980"/>
        <end position="1000"/>
    </location>
</feature>
<proteinExistence type="predicted"/>
<comment type="caution">
    <text evidence="3">The sequence shown here is derived from an EMBL/GenBank/DDBJ whole genome shotgun (WGS) entry which is preliminary data.</text>
</comment>
<sequence length="1000" mass="111425">MDHKWKIGAGIRYSFGSTTHTYPGRKVNSPRAYSFKEQIRVMPDPRRSDQSTRQSPASELVVPWLSPRRKSKASRRGPGWKEKKDEGGATRLLKYGAKALAKQPEHAQQTTTVAHETAAKTTQDAGKADPPDEVAGLSEPIAKSNEVFSAGGSVCETAPSFEDEGSAPVRESSSNLLAKPREDTGKEGGKALSRKWRIVRNPCHRQTQLGTTAACSAIAILTYTRVPKVGLFDSNDSECLFSQVSAGKMSNFGKMSDCDTQISYSRLRRRLERGRGPRIRGSSSSSNTVHQQGTSFRSSVIGSLSLSLPDLPWTLERTIRIARFPFPEGHWHSNLRPIPIFAIAHDFRLVRYRSLESKKKNFRVFLFILTSDNASGARLKQPSTNQSFPKSHPIGMWNGKDKLTTPLRSERGAGDGEVNQINVSTKENDPTGTKLLGRFKIVNNLRSPSLSKVVNGMKMSAFLLLGQMKEEPYFRTSPGGNDKSPKTANAPSNSRTSPSRLPHGEKVPAHSMSDSLLWIQLGSILLLPCGFGIGIYPAYSCPDTSAIRSALAMPILFCAIHPTNREFVTSRMLPAFRIFVCLPYLTASQTKAFDASRVRVWKTDYYIVGDEDESKEVTSFTRSVVSFQLSTAFPPSKREVLASRSLTLDGLPFSSGCRLEQLSPEVSSVADTHARHTGYIEKSCNDRAFEGTEEWLGWVKRCSSGKGVGSTVIRQSKLLERQSLQAQNPYLSESERQPDESTFLLSFPRRKGWMLGLTIEDPTDIDRATDVVFDDLFDRFDTHPKRKNHLTRVLGNIGNERSRCCAPRRAARFGMRRFKELVQLPNLMRHRVWTAGNHSMGERLILLPPQGWLIVRSRLEDLYNKFWKAHESERYGSGGHSTILLRGGLFARVTDPAIMYSYLYTGNRSAAEELRDLLEPRIARCIAISSSVYAPEYDPGREENQFSGELSLVKPKTPQDKVKWEEDMVNRTWLDPGWDSGAHSTSVPKGFAHAGGSIPT</sequence>
<evidence type="ECO:0000313" key="4">
    <source>
        <dbReference type="Proteomes" id="UP000298416"/>
    </source>
</evidence>
<evidence type="ECO:0000256" key="1">
    <source>
        <dbReference type="SAM" id="MobiDB-lite"/>
    </source>
</evidence>
<evidence type="ECO:0000313" key="3">
    <source>
        <dbReference type="EMBL" id="KAG6384650.1"/>
    </source>
</evidence>
<feature type="compositionally biased region" description="Polar residues" evidence="1">
    <location>
        <begin position="486"/>
        <end position="499"/>
    </location>
</feature>
<reference evidence="3" key="1">
    <citation type="submission" date="2018-01" db="EMBL/GenBank/DDBJ databases">
        <authorList>
            <person name="Mao J.F."/>
        </authorList>
    </citation>
    <scope>NUCLEOTIDE SEQUENCE</scope>
    <source>
        <strain evidence="3">Huo1</strain>
        <tissue evidence="3">Leaf</tissue>
    </source>
</reference>
<gene>
    <name evidence="3" type="ORF">SASPL_155494</name>
    <name evidence="2" type="ORF">SASPL_156301</name>
</gene>